<protein>
    <submittedName>
        <fullName evidence="1">Uncharacterized protein</fullName>
    </submittedName>
</protein>
<dbReference type="EMBL" id="JANQDX010000009">
    <property type="protein sequence ID" value="KAL0918834.1"/>
    <property type="molecule type" value="Genomic_DNA"/>
</dbReference>
<evidence type="ECO:0000313" key="1">
    <source>
        <dbReference type="EMBL" id="KAL0918834.1"/>
    </source>
</evidence>
<organism evidence="1 2">
    <name type="scientific">Dendrobium thyrsiflorum</name>
    <name type="common">Pinecone-like raceme dendrobium</name>
    <name type="synonym">Orchid</name>
    <dbReference type="NCBI Taxonomy" id="117978"/>
    <lineage>
        <taxon>Eukaryota</taxon>
        <taxon>Viridiplantae</taxon>
        <taxon>Streptophyta</taxon>
        <taxon>Embryophyta</taxon>
        <taxon>Tracheophyta</taxon>
        <taxon>Spermatophyta</taxon>
        <taxon>Magnoliopsida</taxon>
        <taxon>Liliopsida</taxon>
        <taxon>Asparagales</taxon>
        <taxon>Orchidaceae</taxon>
        <taxon>Epidendroideae</taxon>
        <taxon>Malaxideae</taxon>
        <taxon>Dendrobiinae</taxon>
        <taxon>Dendrobium</taxon>
    </lineage>
</organism>
<dbReference type="Proteomes" id="UP001552299">
    <property type="component" value="Unassembled WGS sequence"/>
</dbReference>
<keyword evidence="2" id="KW-1185">Reference proteome</keyword>
<dbReference type="AlphaFoldDB" id="A0ABD0V1Q2"/>
<proteinExistence type="predicted"/>
<name>A0ABD0V1Q2_DENTH</name>
<accession>A0ABD0V1Q2</accession>
<gene>
    <name evidence="1" type="ORF">M5K25_010875</name>
</gene>
<comment type="caution">
    <text evidence="1">The sequence shown here is derived from an EMBL/GenBank/DDBJ whole genome shotgun (WGS) entry which is preliminary data.</text>
</comment>
<sequence>MRGNSGISRILAEPTQGRQIRGSCSVGRDLMICLRGSLARLLFGRILTEGTSEEMLMPWIGSNNIKICYEGLMSFTASLLALLYFQHAL</sequence>
<evidence type="ECO:0000313" key="2">
    <source>
        <dbReference type="Proteomes" id="UP001552299"/>
    </source>
</evidence>
<reference evidence="1 2" key="1">
    <citation type="journal article" date="2024" name="Plant Biotechnol. J.">
        <title>Dendrobium thyrsiflorum genome and its molecular insights into genes involved in important horticultural traits.</title>
        <authorList>
            <person name="Chen B."/>
            <person name="Wang J.Y."/>
            <person name="Zheng P.J."/>
            <person name="Li K.L."/>
            <person name="Liang Y.M."/>
            <person name="Chen X.F."/>
            <person name="Zhang C."/>
            <person name="Zhao X."/>
            <person name="He X."/>
            <person name="Zhang G.Q."/>
            <person name="Liu Z.J."/>
            <person name="Xu Q."/>
        </authorList>
    </citation>
    <scope>NUCLEOTIDE SEQUENCE [LARGE SCALE GENOMIC DNA]</scope>
    <source>
        <strain evidence="1">GZMU011</strain>
    </source>
</reference>